<evidence type="ECO:0000313" key="1">
    <source>
        <dbReference type="EMBL" id="CUO53799.1"/>
    </source>
</evidence>
<dbReference type="EMBL" id="CYZN01000026">
    <property type="protein sequence ID" value="CUO53799.1"/>
    <property type="molecule type" value="Genomic_DNA"/>
</dbReference>
<gene>
    <name evidence="1" type="ORF">ERS852478_03120</name>
</gene>
<reference evidence="1 2" key="1">
    <citation type="submission" date="2015-09" db="EMBL/GenBank/DDBJ databases">
        <authorList>
            <consortium name="Pathogen Informatics"/>
        </authorList>
    </citation>
    <scope>NUCLEOTIDE SEQUENCE [LARGE SCALE GENOMIC DNA]</scope>
    <source>
        <strain evidence="1 2">2789STDY5834863</strain>
    </source>
</reference>
<dbReference type="RefSeq" id="WP_167343397.1">
    <property type="nucleotide sequence ID" value="NZ_BTHH01000025.1"/>
</dbReference>
<organism evidence="1 2">
    <name type="scientific">Blautia wexlerae</name>
    <dbReference type="NCBI Taxonomy" id="418240"/>
    <lineage>
        <taxon>Bacteria</taxon>
        <taxon>Bacillati</taxon>
        <taxon>Bacillota</taxon>
        <taxon>Clostridia</taxon>
        <taxon>Lachnospirales</taxon>
        <taxon>Lachnospiraceae</taxon>
        <taxon>Blautia</taxon>
    </lineage>
</organism>
<evidence type="ECO:0000313" key="2">
    <source>
        <dbReference type="Proteomes" id="UP000095431"/>
    </source>
</evidence>
<sequence length="56" mass="6789">MNKRIRKKQDKKITEAINGLIFIAERREQQRQAAIRRFVKRCEALYEQQQKEGLTQ</sequence>
<accession>A0A174FYV8</accession>
<dbReference type="eggNOG" id="ENOG50336V7">
    <property type="taxonomic scope" value="Bacteria"/>
</dbReference>
<dbReference type="Proteomes" id="UP000095431">
    <property type="component" value="Unassembled WGS sequence"/>
</dbReference>
<proteinExistence type="predicted"/>
<dbReference type="AlphaFoldDB" id="A0A174FYV8"/>
<name>A0A174FYV8_9FIRM</name>
<protein>
    <submittedName>
        <fullName evidence="1">Uncharacterized protein</fullName>
    </submittedName>
</protein>